<comment type="caution">
    <text evidence="1">The sequence shown here is derived from an EMBL/GenBank/DDBJ whole genome shotgun (WGS) entry which is preliminary data.</text>
</comment>
<proteinExistence type="predicted"/>
<dbReference type="AlphaFoldDB" id="A0A921ME46"/>
<evidence type="ECO:0000313" key="2">
    <source>
        <dbReference type="Proteomes" id="UP000784435"/>
    </source>
</evidence>
<organism evidence="1 2">
    <name type="scientific">Brevibacterium senegalense</name>
    <dbReference type="NCBI Taxonomy" id="1033736"/>
    <lineage>
        <taxon>Bacteria</taxon>
        <taxon>Bacillati</taxon>
        <taxon>Actinomycetota</taxon>
        <taxon>Actinomycetes</taxon>
        <taxon>Micrococcales</taxon>
        <taxon>Brevibacteriaceae</taxon>
        <taxon>Brevibacterium</taxon>
    </lineage>
</organism>
<dbReference type="GO" id="GO:0016787">
    <property type="term" value="F:hydrolase activity"/>
    <property type="evidence" value="ECO:0007669"/>
    <property type="project" value="UniProtKB-KW"/>
</dbReference>
<keyword evidence="1" id="KW-0378">Hydrolase</keyword>
<sequence>TTALAAADAGAHVEVLTDGCAGSTTEDGAAALRVMGLFDPQIRLRSSADLL</sequence>
<name>A0A921ME46_9MICO</name>
<dbReference type="Gene3D" id="3.40.50.850">
    <property type="entry name" value="Isochorismatase-like"/>
    <property type="match status" value="1"/>
</dbReference>
<accession>A0A921ME46</accession>
<reference evidence="1" key="2">
    <citation type="submission" date="2021-09" db="EMBL/GenBank/DDBJ databases">
        <authorList>
            <person name="Gilroy R."/>
        </authorList>
    </citation>
    <scope>NUCLEOTIDE SEQUENCE</scope>
    <source>
        <strain evidence="1">ChiGjej5B5-7349</strain>
    </source>
</reference>
<protein>
    <submittedName>
        <fullName evidence="1">Cysteine hydrolase</fullName>
    </submittedName>
</protein>
<dbReference type="SUPFAM" id="SSF52499">
    <property type="entry name" value="Isochorismatase-like hydrolases"/>
    <property type="match status" value="1"/>
</dbReference>
<reference evidence="1" key="1">
    <citation type="journal article" date="2021" name="PeerJ">
        <title>Extensive microbial diversity within the chicken gut microbiome revealed by metagenomics and culture.</title>
        <authorList>
            <person name="Gilroy R."/>
            <person name="Ravi A."/>
            <person name="Getino M."/>
            <person name="Pursley I."/>
            <person name="Horton D.L."/>
            <person name="Alikhan N.F."/>
            <person name="Baker D."/>
            <person name="Gharbi K."/>
            <person name="Hall N."/>
            <person name="Watson M."/>
            <person name="Adriaenssens E.M."/>
            <person name="Foster-Nyarko E."/>
            <person name="Jarju S."/>
            <person name="Secka A."/>
            <person name="Antonio M."/>
            <person name="Oren A."/>
            <person name="Chaudhuri R.R."/>
            <person name="La Ragione R."/>
            <person name="Hildebrand F."/>
            <person name="Pallen M.J."/>
        </authorList>
    </citation>
    <scope>NUCLEOTIDE SEQUENCE</scope>
    <source>
        <strain evidence="1">ChiGjej5B5-7349</strain>
    </source>
</reference>
<dbReference type="InterPro" id="IPR036380">
    <property type="entry name" value="Isochorismatase-like_sf"/>
</dbReference>
<gene>
    <name evidence="1" type="ORF">K8V08_07320</name>
</gene>
<dbReference type="EMBL" id="DYUK01000155">
    <property type="protein sequence ID" value="HJG80206.1"/>
    <property type="molecule type" value="Genomic_DNA"/>
</dbReference>
<dbReference type="Proteomes" id="UP000784435">
    <property type="component" value="Unassembled WGS sequence"/>
</dbReference>
<feature type="non-terminal residue" evidence="1">
    <location>
        <position position="1"/>
    </location>
</feature>
<evidence type="ECO:0000313" key="1">
    <source>
        <dbReference type="EMBL" id="HJG80206.1"/>
    </source>
</evidence>